<comment type="caution">
    <text evidence="1">The sequence shown here is derived from an EMBL/GenBank/DDBJ whole genome shotgun (WGS) entry which is preliminary data.</text>
</comment>
<dbReference type="EMBL" id="MPDP01000097">
    <property type="protein sequence ID" value="KAK1481742.1"/>
    <property type="molecule type" value="Genomic_DNA"/>
</dbReference>
<gene>
    <name evidence="1" type="ORF">CCUS01_15950</name>
</gene>
<feature type="non-terminal residue" evidence="1">
    <location>
        <position position="1"/>
    </location>
</feature>
<organism evidence="1 2">
    <name type="scientific">Colletotrichum cuscutae</name>
    <dbReference type="NCBI Taxonomy" id="1209917"/>
    <lineage>
        <taxon>Eukaryota</taxon>
        <taxon>Fungi</taxon>
        <taxon>Dikarya</taxon>
        <taxon>Ascomycota</taxon>
        <taxon>Pezizomycotina</taxon>
        <taxon>Sordariomycetes</taxon>
        <taxon>Hypocreomycetidae</taxon>
        <taxon>Glomerellales</taxon>
        <taxon>Glomerellaceae</taxon>
        <taxon>Colletotrichum</taxon>
        <taxon>Colletotrichum acutatum species complex</taxon>
    </lineage>
</organism>
<keyword evidence="2" id="KW-1185">Reference proteome</keyword>
<protein>
    <submittedName>
        <fullName evidence="1">Uncharacterized protein</fullName>
    </submittedName>
</protein>
<reference evidence="1" key="1">
    <citation type="submission" date="2016-11" db="EMBL/GenBank/DDBJ databases">
        <title>The genome sequence of Colletotrichum cuscutae.</title>
        <authorList>
            <person name="Baroncelli R."/>
        </authorList>
    </citation>
    <scope>NUCLEOTIDE SEQUENCE</scope>
    <source>
        <strain evidence="1">IMI 304802</strain>
    </source>
</reference>
<dbReference type="AlphaFoldDB" id="A0AAI9VCN5"/>
<accession>A0AAI9VCN5</accession>
<name>A0AAI9VCN5_9PEZI</name>
<sequence length="127" mass="14135">GREKYSRGSREIVRWVSSGWRCPASRQFAHPPSPFISTWISREGALQFLLPFLPSIQMRGGFRHSAATRVSGRLISNAWFFLAIVHSLGSTLRAWRAPALCVHDAKGTASLSSERATWCELVGISVH</sequence>
<proteinExistence type="predicted"/>
<evidence type="ECO:0000313" key="1">
    <source>
        <dbReference type="EMBL" id="KAK1481742.1"/>
    </source>
</evidence>
<evidence type="ECO:0000313" key="2">
    <source>
        <dbReference type="Proteomes" id="UP001239213"/>
    </source>
</evidence>
<dbReference type="Proteomes" id="UP001239213">
    <property type="component" value="Unassembled WGS sequence"/>
</dbReference>